<evidence type="ECO:0000313" key="2">
    <source>
        <dbReference type="EMBL" id="GGF10441.1"/>
    </source>
</evidence>
<gene>
    <name evidence="2" type="primary">glk</name>
    <name evidence="2" type="ORF">GCM10011399_00370</name>
</gene>
<dbReference type="PANTHER" id="PTHR18964">
    <property type="entry name" value="ROK (REPRESSOR, ORF, KINASE) FAMILY"/>
    <property type="match status" value="1"/>
</dbReference>
<dbReference type="InterPro" id="IPR000600">
    <property type="entry name" value="ROK"/>
</dbReference>
<dbReference type="AlphaFoldDB" id="A0A917B0R0"/>
<dbReference type="RefSeq" id="WP_188671869.1">
    <property type="nucleotide sequence ID" value="NZ_BMGP01000001.1"/>
</dbReference>
<keyword evidence="3" id="KW-1185">Reference proteome</keyword>
<dbReference type="EMBL" id="BMGP01000001">
    <property type="protein sequence ID" value="GGF10441.1"/>
    <property type="molecule type" value="Genomic_DNA"/>
</dbReference>
<protein>
    <submittedName>
        <fullName evidence="2">Glucokinase</fullName>
    </submittedName>
</protein>
<dbReference type="CDD" id="cd23763">
    <property type="entry name" value="ASKHA_ATPase_ROK"/>
    <property type="match status" value="1"/>
</dbReference>
<dbReference type="InterPro" id="IPR043129">
    <property type="entry name" value="ATPase_NBD"/>
</dbReference>
<accession>A0A917B0R0</accession>
<comment type="caution">
    <text evidence="2">The sequence shown here is derived from an EMBL/GenBank/DDBJ whole genome shotgun (WGS) entry which is preliminary data.</text>
</comment>
<sequence length="294" mass="29895">MNPVRQGVDVGGTTIKGLLVDADDTVLEQWTEQTPRDDRTGEQTIATIVSRIEASRWRTGIEAIGIVVPGLVDEDKGICRQSVNLGWKDVAVAGPLGDALRLPIAFGHDVRAGALAEARTGASARTPGVAAFLPIGTGLAAAYTHNGEVLTFGGLAGEVGQIRLLQGPHAGSTIEDIASAGAIARRLGVPNARRATDLVRAGDPAAVAVWNDALVILADVIAWITVTVGPELVVIGGGLSASADLLLPALTQGLAARVADAPLPTIVKAAHGVSAGAVGAAQLAADVLRKGARQ</sequence>
<dbReference type="Pfam" id="PF00480">
    <property type="entry name" value="ROK"/>
    <property type="match status" value="1"/>
</dbReference>
<reference evidence="2 3" key="1">
    <citation type="journal article" date="2014" name="Int. J. Syst. Evol. Microbiol.">
        <title>Complete genome sequence of Corynebacterium casei LMG S-19264T (=DSM 44701T), isolated from a smear-ripened cheese.</title>
        <authorList>
            <consortium name="US DOE Joint Genome Institute (JGI-PGF)"/>
            <person name="Walter F."/>
            <person name="Albersmeier A."/>
            <person name="Kalinowski J."/>
            <person name="Ruckert C."/>
        </authorList>
    </citation>
    <scope>NUCLEOTIDE SEQUENCE [LARGE SCALE GENOMIC DNA]</scope>
    <source>
        <strain evidence="2 3">CGMCC 1.12976</strain>
    </source>
</reference>
<comment type="similarity">
    <text evidence="1">Belongs to the ROK (NagC/XylR) family.</text>
</comment>
<dbReference type="SUPFAM" id="SSF53067">
    <property type="entry name" value="Actin-like ATPase domain"/>
    <property type="match status" value="1"/>
</dbReference>
<dbReference type="Proteomes" id="UP000598775">
    <property type="component" value="Unassembled WGS sequence"/>
</dbReference>
<dbReference type="Gene3D" id="3.30.420.40">
    <property type="match status" value="2"/>
</dbReference>
<evidence type="ECO:0000256" key="1">
    <source>
        <dbReference type="ARBA" id="ARBA00006479"/>
    </source>
</evidence>
<dbReference type="PANTHER" id="PTHR18964:SF149">
    <property type="entry name" value="BIFUNCTIONAL UDP-N-ACETYLGLUCOSAMINE 2-EPIMERASE_N-ACETYLMANNOSAMINE KINASE"/>
    <property type="match status" value="1"/>
</dbReference>
<evidence type="ECO:0000313" key="3">
    <source>
        <dbReference type="Proteomes" id="UP000598775"/>
    </source>
</evidence>
<name>A0A917B0R0_9MICO</name>
<proteinExistence type="inferred from homology"/>
<organism evidence="2 3">
    <name type="scientific">Subtercola lobariae</name>
    <dbReference type="NCBI Taxonomy" id="1588641"/>
    <lineage>
        <taxon>Bacteria</taxon>
        <taxon>Bacillati</taxon>
        <taxon>Actinomycetota</taxon>
        <taxon>Actinomycetes</taxon>
        <taxon>Micrococcales</taxon>
        <taxon>Microbacteriaceae</taxon>
        <taxon>Subtercola</taxon>
    </lineage>
</organism>